<feature type="binding site" evidence="7">
    <location>
        <position position="39"/>
    </location>
    <ligand>
        <name>Fe cation</name>
        <dbReference type="ChEBI" id="CHEBI:24875"/>
        <label>2</label>
    </ligand>
</feature>
<evidence type="ECO:0000313" key="8">
    <source>
        <dbReference type="EMBL" id="KRK48276.1"/>
    </source>
</evidence>
<evidence type="ECO:0000256" key="4">
    <source>
        <dbReference type="ARBA" id="ARBA00023004"/>
    </source>
</evidence>
<dbReference type="AlphaFoldDB" id="A0A0R1HWM8"/>
<name>A0A0R1HWM8_9LACO</name>
<evidence type="ECO:0000256" key="1">
    <source>
        <dbReference type="ARBA" id="ARBA00001965"/>
    </source>
</evidence>
<evidence type="ECO:0000256" key="6">
    <source>
        <dbReference type="PIRSR" id="PIRSR004789-50"/>
    </source>
</evidence>
<keyword evidence="3" id="KW-0378">Hydrolase</keyword>
<dbReference type="FunFam" id="3.60.21.10:FF:000016">
    <property type="entry name" value="Putative metallophosphoesterase"/>
    <property type="match status" value="1"/>
</dbReference>
<dbReference type="GO" id="GO:0004113">
    <property type="term" value="F:2',3'-cyclic-nucleotide 3'-phosphodiesterase activity"/>
    <property type="evidence" value="ECO:0007669"/>
    <property type="project" value="TreeGrafter"/>
</dbReference>
<dbReference type="RefSeq" id="WP_056942569.1">
    <property type="nucleotide sequence ID" value="NZ_AZCX01000004.1"/>
</dbReference>
<dbReference type="Proteomes" id="UP000050911">
    <property type="component" value="Unassembled WGS sequence"/>
</dbReference>
<feature type="binding site" evidence="7">
    <location>
        <position position="39"/>
    </location>
    <ligand>
        <name>Fe cation</name>
        <dbReference type="ChEBI" id="CHEBI:24875"/>
        <label>1</label>
    </ligand>
</feature>
<comment type="cofactor">
    <cofactor evidence="1">
        <name>Fe(3+)</name>
        <dbReference type="ChEBI" id="CHEBI:29034"/>
    </cofactor>
</comment>
<feature type="binding site" evidence="7">
    <location>
        <position position="8"/>
    </location>
    <ligand>
        <name>Fe cation</name>
        <dbReference type="ChEBI" id="CHEBI:24875"/>
        <label>1</label>
    </ligand>
</feature>
<dbReference type="EMBL" id="AZCX01000004">
    <property type="protein sequence ID" value="KRK48276.1"/>
    <property type="molecule type" value="Genomic_DNA"/>
</dbReference>
<keyword evidence="9" id="KW-1185">Reference proteome</keyword>
<dbReference type="InterPro" id="IPR005235">
    <property type="entry name" value="YmdB-like"/>
</dbReference>
<proteinExistence type="inferred from homology"/>
<dbReference type="Gene3D" id="3.60.21.10">
    <property type="match status" value="1"/>
</dbReference>
<dbReference type="NCBIfam" id="TIGR00282">
    <property type="entry name" value="TIGR00282 family metallophosphoesterase"/>
    <property type="match status" value="1"/>
</dbReference>
<gene>
    <name evidence="8" type="ORF">FC96_GL002016</name>
</gene>
<feature type="binding site" evidence="7">
    <location>
        <position position="152"/>
    </location>
    <ligand>
        <name>Fe cation</name>
        <dbReference type="ChEBI" id="CHEBI:24875"/>
        <label>2</label>
    </ligand>
</feature>
<keyword evidence="4" id="KW-0408">Iron</keyword>
<dbReference type="PIRSF" id="PIRSF004789">
    <property type="entry name" value="DR1281"/>
    <property type="match status" value="1"/>
</dbReference>
<dbReference type="PANTHER" id="PTHR36303:SF1">
    <property type="entry name" value="2',3'-CYCLIC-NUCLEOTIDE 2'-PHOSPHODIESTERASE"/>
    <property type="match status" value="1"/>
</dbReference>
<evidence type="ECO:0000313" key="9">
    <source>
        <dbReference type="Proteomes" id="UP000050911"/>
    </source>
</evidence>
<evidence type="ECO:0000256" key="7">
    <source>
        <dbReference type="PIRSR" id="PIRSR004789-51"/>
    </source>
</evidence>
<reference evidence="8 9" key="1">
    <citation type="journal article" date="2015" name="Genome Announc.">
        <title>Expanding the biotechnology potential of lactobacilli through comparative genomics of 213 strains and associated genera.</title>
        <authorList>
            <person name="Sun Z."/>
            <person name="Harris H.M."/>
            <person name="McCann A."/>
            <person name="Guo C."/>
            <person name="Argimon S."/>
            <person name="Zhang W."/>
            <person name="Yang X."/>
            <person name="Jeffery I.B."/>
            <person name="Cooney J.C."/>
            <person name="Kagawa T.F."/>
            <person name="Liu W."/>
            <person name="Song Y."/>
            <person name="Salvetti E."/>
            <person name="Wrobel A."/>
            <person name="Rasinkangas P."/>
            <person name="Parkhill J."/>
            <person name="Rea M.C."/>
            <person name="O'Sullivan O."/>
            <person name="Ritari J."/>
            <person name="Douillard F.P."/>
            <person name="Paul Ross R."/>
            <person name="Yang R."/>
            <person name="Briner A.E."/>
            <person name="Felis G.E."/>
            <person name="de Vos W.M."/>
            <person name="Barrangou R."/>
            <person name="Klaenhammer T.R."/>
            <person name="Caufield P.W."/>
            <person name="Cui Y."/>
            <person name="Zhang H."/>
            <person name="O'Toole P.W."/>
        </authorList>
    </citation>
    <scope>NUCLEOTIDE SEQUENCE [LARGE SCALE GENOMIC DNA]</scope>
    <source>
        <strain evidence="8 9">JCM 15530</strain>
    </source>
</reference>
<comment type="caution">
    <text evidence="8">The sequence shown here is derived from an EMBL/GenBank/DDBJ whole genome shotgun (WGS) entry which is preliminary data.</text>
</comment>
<feature type="binding site" evidence="7">
    <location>
        <position position="68"/>
    </location>
    <ligand>
        <name>Fe cation</name>
        <dbReference type="ChEBI" id="CHEBI:24875"/>
        <label>2</label>
    </ligand>
</feature>
<dbReference type="PANTHER" id="PTHR36303">
    <property type="entry name" value="2',3'-CYCLIC-NUCLEOTIDE 2'-PHOSPHODIESTERASE"/>
    <property type="match status" value="1"/>
</dbReference>
<dbReference type="GO" id="GO:0046872">
    <property type="term" value="F:metal ion binding"/>
    <property type="evidence" value="ECO:0007669"/>
    <property type="project" value="UniProtKB-KW"/>
</dbReference>
<dbReference type="PATRIC" id="fig|1302272.5.peg.2057"/>
<dbReference type="InterPro" id="IPR029052">
    <property type="entry name" value="Metallo-depent_PP-like"/>
</dbReference>
<evidence type="ECO:0000256" key="3">
    <source>
        <dbReference type="ARBA" id="ARBA00022801"/>
    </source>
</evidence>
<dbReference type="SUPFAM" id="SSF56300">
    <property type="entry name" value="Metallo-dependent phosphatases"/>
    <property type="match status" value="1"/>
</dbReference>
<evidence type="ECO:0000256" key="2">
    <source>
        <dbReference type="ARBA" id="ARBA00022723"/>
    </source>
</evidence>
<evidence type="ECO:0000256" key="5">
    <source>
        <dbReference type="ARBA" id="ARBA00061401"/>
    </source>
</evidence>
<organism evidence="8 9">
    <name type="scientific">Secundilactobacillus kimchicus JCM 15530</name>
    <dbReference type="NCBI Taxonomy" id="1302272"/>
    <lineage>
        <taxon>Bacteria</taxon>
        <taxon>Bacillati</taxon>
        <taxon>Bacillota</taxon>
        <taxon>Bacilli</taxon>
        <taxon>Lactobacillales</taxon>
        <taxon>Lactobacillaceae</taxon>
        <taxon>Secundilactobacillus</taxon>
    </lineage>
</organism>
<sequence>MRILFIGDVVGDQGMDMIQTYLPRLKRDLKPQATIVNGENATPVGRGISEAIYKALLSSGADVVTMGNHVWDNREIFDFIDSTKKLVRPANFPGRDVPGRGFTTLQVNQKKLGVINLQGRVFLPPLDDPFQVADRIVDELRQQTDMIFVDMHAEVTSEKRAMALYLSGRVTAVVGTHTHVQTNDGQILTGGTAFMTDAGMTGPDDGILGMKPEAVIGRFLDQRPARYEVATGPNKQLSGCIVDISDTTNQATAIKPILINRDHPYLN</sequence>
<dbReference type="CDD" id="cd07382">
    <property type="entry name" value="MPP_DR1281"/>
    <property type="match status" value="1"/>
</dbReference>
<accession>A0A0R1HWM8</accession>
<keyword evidence="2 7" id="KW-0479">Metal-binding</keyword>
<dbReference type="OrthoDB" id="9801109at2"/>
<feature type="binding site" evidence="7">
    <location>
        <position position="40"/>
    </location>
    <ligand>
        <name>Fe cation</name>
        <dbReference type="ChEBI" id="CHEBI:24875"/>
        <label>1</label>
    </ligand>
</feature>
<feature type="binding site" evidence="7">
    <location>
        <position position="177"/>
    </location>
    <ligand>
        <name>Fe cation</name>
        <dbReference type="ChEBI" id="CHEBI:24875"/>
        <label>2</label>
    </ligand>
</feature>
<dbReference type="Pfam" id="PF13277">
    <property type="entry name" value="YmdB"/>
    <property type="match status" value="1"/>
</dbReference>
<feature type="active site" description="Proton donor" evidence="6">
    <location>
        <position position="69"/>
    </location>
</feature>
<feature type="binding site" evidence="7">
    <location>
        <position position="179"/>
    </location>
    <ligand>
        <name>Fe cation</name>
        <dbReference type="ChEBI" id="CHEBI:24875"/>
        <label>1</label>
    </ligand>
</feature>
<protein>
    <submittedName>
        <fullName evidence="8">Calcineurin-like phosphoesterase</fullName>
    </submittedName>
</protein>
<comment type="similarity">
    <text evidence="5">Belongs to the YmdB-like family.</text>
</comment>
<dbReference type="STRING" id="1302272.FC96_GL002016"/>